<dbReference type="SUPFAM" id="SSF82199">
    <property type="entry name" value="SET domain"/>
    <property type="match status" value="1"/>
</dbReference>
<evidence type="ECO:0000259" key="3">
    <source>
        <dbReference type="PROSITE" id="PS50280"/>
    </source>
</evidence>
<organism evidence="4 5">
    <name type="scientific">Polyplosphaeria fusca</name>
    <dbReference type="NCBI Taxonomy" id="682080"/>
    <lineage>
        <taxon>Eukaryota</taxon>
        <taxon>Fungi</taxon>
        <taxon>Dikarya</taxon>
        <taxon>Ascomycota</taxon>
        <taxon>Pezizomycotina</taxon>
        <taxon>Dothideomycetes</taxon>
        <taxon>Pleosporomycetidae</taxon>
        <taxon>Pleosporales</taxon>
        <taxon>Tetraplosphaeriaceae</taxon>
        <taxon>Polyplosphaeria</taxon>
    </lineage>
</organism>
<dbReference type="Proteomes" id="UP000799444">
    <property type="component" value="Unassembled WGS sequence"/>
</dbReference>
<protein>
    <submittedName>
        <fullName evidence="4">SET domain-containing protein</fullName>
    </submittedName>
</protein>
<dbReference type="PANTHER" id="PTHR47643:SF2">
    <property type="entry name" value="TPR DOMAIN PROTEIN (AFU_ORTHOLOGUE AFUA_5G12710)"/>
    <property type="match status" value="1"/>
</dbReference>
<dbReference type="Gene3D" id="1.25.40.10">
    <property type="entry name" value="Tetratricopeptide repeat domain"/>
    <property type="match status" value="1"/>
</dbReference>
<evidence type="ECO:0000313" key="4">
    <source>
        <dbReference type="EMBL" id="KAF2740105.1"/>
    </source>
</evidence>
<dbReference type="InterPro" id="IPR053209">
    <property type="entry name" value="Gramillin-biosynth_MTr"/>
</dbReference>
<dbReference type="Pfam" id="PF00856">
    <property type="entry name" value="SET"/>
    <property type="match status" value="1"/>
</dbReference>
<dbReference type="EMBL" id="ML996101">
    <property type="protein sequence ID" value="KAF2740105.1"/>
    <property type="molecule type" value="Genomic_DNA"/>
</dbReference>
<dbReference type="PANTHER" id="PTHR47643">
    <property type="entry name" value="TPR DOMAIN PROTEIN (AFU_ORTHOLOGUE AFUA_5G12710)"/>
    <property type="match status" value="1"/>
</dbReference>
<dbReference type="SMART" id="SM00317">
    <property type="entry name" value="SET"/>
    <property type="match status" value="1"/>
</dbReference>
<dbReference type="SMART" id="SM00028">
    <property type="entry name" value="TPR"/>
    <property type="match status" value="3"/>
</dbReference>
<dbReference type="SUPFAM" id="SSF48452">
    <property type="entry name" value="TPR-like"/>
    <property type="match status" value="1"/>
</dbReference>
<reference evidence="4" key="1">
    <citation type="journal article" date="2020" name="Stud. Mycol.">
        <title>101 Dothideomycetes genomes: a test case for predicting lifestyles and emergence of pathogens.</title>
        <authorList>
            <person name="Haridas S."/>
            <person name="Albert R."/>
            <person name="Binder M."/>
            <person name="Bloem J."/>
            <person name="Labutti K."/>
            <person name="Salamov A."/>
            <person name="Andreopoulos B."/>
            <person name="Baker S."/>
            <person name="Barry K."/>
            <person name="Bills G."/>
            <person name="Bluhm B."/>
            <person name="Cannon C."/>
            <person name="Castanera R."/>
            <person name="Culley D."/>
            <person name="Daum C."/>
            <person name="Ezra D."/>
            <person name="Gonzalez J."/>
            <person name="Henrissat B."/>
            <person name="Kuo A."/>
            <person name="Liang C."/>
            <person name="Lipzen A."/>
            <person name="Lutzoni F."/>
            <person name="Magnuson J."/>
            <person name="Mondo S."/>
            <person name="Nolan M."/>
            <person name="Ohm R."/>
            <person name="Pangilinan J."/>
            <person name="Park H.-J."/>
            <person name="Ramirez L."/>
            <person name="Alfaro M."/>
            <person name="Sun H."/>
            <person name="Tritt A."/>
            <person name="Yoshinaga Y."/>
            <person name="Zwiers L.-H."/>
            <person name="Turgeon B."/>
            <person name="Goodwin S."/>
            <person name="Spatafora J."/>
            <person name="Crous P."/>
            <person name="Grigoriev I."/>
        </authorList>
    </citation>
    <scope>NUCLEOTIDE SEQUENCE</scope>
    <source>
        <strain evidence="4">CBS 125425</strain>
    </source>
</reference>
<comment type="caution">
    <text evidence="4">The sequence shown here is derived from an EMBL/GenBank/DDBJ whole genome shotgun (WGS) entry which is preliminary data.</text>
</comment>
<dbReference type="InterPro" id="IPR019734">
    <property type="entry name" value="TPR_rpt"/>
</dbReference>
<dbReference type="CDD" id="cd20071">
    <property type="entry name" value="SET_SMYD"/>
    <property type="match status" value="1"/>
</dbReference>
<dbReference type="PROSITE" id="PS50280">
    <property type="entry name" value="SET"/>
    <property type="match status" value="1"/>
</dbReference>
<evidence type="ECO:0000313" key="5">
    <source>
        <dbReference type="Proteomes" id="UP000799444"/>
    </source>
</evidence>
<name>A0A9P4R8L8_9PLEO</name>
<dbReference type="AlphaFoldDB" id="A0A9P4R8L8"/>
<accession>A0A9P4R8L8</accession>
<keyword evidence="1" id="KW-0802">TPR repeat</keyword>
<dbReference type="InterPro" id="IPR001214">
    <property type="entry name" value="SET_dom"/>
</dbReference>
<evidence type="ECO:0000256" key="2">
    <source>
        <dbReference type="SAM" id="MobiDB-lite"/>
    </source>
</evidence>
<dbReference type="Gene3D" id="2.170.270.10">
    <property type="entry name" value="SET domain"/>
    <property type="match status" value="1"/>
</dbReference>
<feature type="domain" description="SET" evidence="3">
    <location>
        <begin position="371"/>
        <end position="560"/>
    </location>
</feature>
<dbReference type="InterPro" id="IPR046341">
    <property type="entry name" value="SET_dom_sf"/>
</dbReference>
<evidence type="ECO:0000256" key="1">
    <source>
        <dbReference type="PROSITE-ProRule" id="PRU00339"/>
    </source>
</evidence>
<proteinExistence type="predicted"/>
<gene>
    <name evidence="4" type="ORF">EJ04DRAFT_602489</name>
</gene>
<keyword evidence="5" id="KW-1185">Reference proteome</keyword>
<dbReference type="OrthoDB" id="438641at2759"/>
<dbReference type="InterPro" id="IPR011990">
    <property type="entry name" value="TPR-like_helical_dom_sf"/>
</dbReference>
<feature type="repeat" description="TPR" evidence="1">
    <location>
        <begin position="302"/>
        <end position="335"/>
    </location>
</feature>
<dbReference type="PROSITE" id="PS50005">
    <property type="entry name" value="TPR"/>
    <property type="match status" value="1"/>
</dbReference>
<feature type="region of interest" description="Disordered" evidence="2">
    <location>
        <begin position="33"/>
        <end position="53"/>
    </location>
</feature>
<sequence length="664" mass="74315">MTSSTQDSNTIFLTEQEAERIRNTVKTRIEQSLARKNHVRESRDPVGAKQQATGASLMADMGGAPDPDMTESAQTKDALPALGVGSTYAPCTSSLKDLQPMKLSELRMETHHRGRRLAVNRMGPVVTLTARSWMMVQDENGNDAERLEICLHKERYGEDLLESTKDFVIKEPYFTLTDQGEATIRIDHPSDLVTVNQEDQKQEKHVEEVDVVGEEKRAKRCKDRGNAALKEGDLPVAYQEYTEGIKIASQEAIVQANLDLARDIHRNRAHINLLLAQFDEAKLDGKASLTKRDDQKSKDLDSKAYFRAGSAAYNLAQFVEARDLFLSLQKLSPSDKDANTYLKRIQSRLKEQQNGNYEFKKLRAGVSSARPRVDAASFTTNTEIKDSLGRDRGLFALHQIAEGDLIMAEKAFTVVFGHEPTALTGMTYDVRDDLIRVSPLGLTKAIVQKLLNNPSQIESVMRSYSDWTGTETSKHVHTTADGPVIDVFRVHDIVSRNAFGPGAQFGEETAHKASTGFWPHAAYINHSCLPNARKEYIGDLMLLYATRAIEPGEEIFHAYDENADFDARQASLRRTWGFECKCEVCEAERADGAEIRRKRVGLVAEADAFVEKESWAGVKRLVLRRAQKLVRDIEGSYEGERWDGLPKKGAEGLKVWIGKASVRK</sequence>